<dbReference type="InterPro" id="IPR024301">
    <property type="entry name" value="Amidase_6"/>
</dbReference>
<dbReference type="Proteomes" id="UP000325415">
    <property type="component" value="Unassembled WGS sequence"/>
</dbReference>
<dbReference type="GeneID" id="78126167"/>
<protein>
    <recommendedName>
        <fullName evidence="1">Putative amidase domain-containing protein</fullName>
    </recommendedName>
</protein>
<dbReference type="PANTHER" id="PTHR40032">
    <property type="entry name" value="EXPORTED PROTEIN-RELATED"/>
    <property type="match status" value="1"/>
</dbReference>
<organism evidence="2 3">
    <name type="scientific">Bifidobacterium tibiigranuli</name>
    <dbReference type="NCBI Taxonomy" id="2172043"/>
    <lineage>
        <taxon>Bacteria</taxon>
        <taxon>Bacillati</taxon>
        <taxon>Actinomycetota</taxon>
        <taxon>Actinomycetes</taxon>
        <taxon>Bifidobacteriales</taxon>
        <taxon>Bifidobacteriaceae</taxon>
        <taxon>Bifidobacterium</taxon>
    </lineage>
</organism>
<feature type="domain" description="Putative amidase" evidence="1">
    <location>
        <begin position="255"/>
        <end position="413"/>
    </location>
</feature>
<keyword evidence="3" id="KW-1185">Reference proteome</keyword>
<comment type="caution">
    <text evidence="2">The sequence shown here is derived from an EMBL/GenBank/DDBJ whole genome shotgun (WGS) entry which is preliminary data.</text>
</comment>
<accession>A0A5N6SA38</accession>
<proteinExistence type="predicted"/>
<evidence type="ECO:0000313" key="3">
    <source>
        <dbReference type="Proteomes" id="UP000325415"/>
    </source>
</evidence>
<dbReference type="AlphaFoldDB" id="A0A5N6SA38"/>
<dbReference type="PANTHER" id="PTHR40032:SF1">
    <property type="entry name" value="EXPORTED PROTEIN"/>
    <property type="match status" value="1"/>
</dbReference>
<dbReference type="Pfam" id="PF12671">
    <property type="entry name" value="Amidase_6"/>
    <property type="match status" value="1"/>
</dbReference>
<dbReference type="OrthoDB" id="4981342at2"/>
<evidence type="ECO:0000259" key="1">
    <source>
        <dbReference type="Pfam" id="PF12671"/>
    </source>
</evidence>
<dbReference type="RefSeq" id="WP_152579788.1">
    <property type="nucleotide sequence ID" value="NZ_JAKVIV010000015.1"/>
</dbReference>
<reference evidence="2 3" key="1">
    <citation type="submission" date="2018-04" db="EMBL/GenBank/DDBJ databases">
        <authorList>
            <person name="Eckel V.P."/>
            <person name="Vogel R.F."/>
        </authorList>
    </citation>
    <scope>NUCLEOTIDE SEQUENCE [LARGE SCALE GENOMIC DNA]</scope>
    <source>
        <strain evidence="3">TMW 2.1764</strain>
    </source>
</reference>
<name>A0A5N6SA38_9BIFI</name>
<sequence>MPGVDWHVLVNERSKARPSKYGRHNVEIQQVWVCHFERRNMKRRYKGISIATAMLIVSPLISGTAFAEPVNGDTPQIDSVLNQYAEQIQSSYSGVGSRSLVNSKQEELAHKNGGDLYDPARDGLNLSKTDVSTEIVSATQFGTEYKAKVLITTKLHMTPKPGTTITIAGEKRNSLDSSGTYEHAVTLAPDIASGTHGYSVIDDQVQLPHDEINRNHKPVFTTSSAAQAKADANFSSQSAVATRDVFTNGVGLNYLTEMRYAELWTDDAHTDHQNSQHDIMNIQFPVFSDNCTNFVSQALYAGGLKMKKTNFIDRGHDDVWAYMGIGELTPTYTWGGADNNHRYMQNYSQAFTVDNNPHHLGGGAVLYADWEGDGTLDHAAIVTGNIQTATNATPVICQKTHNHHDEPMTFLENYAKSVNPRGTTQWRGLQWKP</sequence>
<evidence type="ECO:0000313" key="2">
    <source>
        <dbReference type="EMBL" id="KAE8130092.1"/>
    </source>
</evidence>
<dbReference type="EMBL" id="QDAG01000001">
    <property type="protein sequence ID" value="KAE8130092.1"/>
    <property type="molecule type" value="Genomic_DNA"/>
</dbReference>
<gene>
    <name evidence="2" type="ORF">DDE84_00415</name>
</gene>